<feature type="signal peptide" evidence="2">
    <location>
        <begin position="1"/>
        <end position="23"/>
    </location>
</feature>
<proteinExistence type="inferred from homology"/>
<accession>A0ABV7IXG8</accession>
<reference evidence="4" key="1">
    <citation type="journal article" date="2019" name="Int. J. Syst. Evol. Microbiol.">
        <title>The Global Catalogue of Microorganisms (GCM) 10K type strain sequencing project: providing services to taxonomists for standard genome sequencing and annotation.</title>
        <authorList>
            <consortium name="The Broad Institute Genomics Platform"/>
            <consortium name="The Broad Institute Genome Sequencing Center for Infectious Disease"/>
            <person name="Wu L."/>
            <person name="Ma J."/>
        </authorList>
    </citation>
    <scope>NUCLEOTIDE SEQUENCE [LARGE SCALE GENOMIC DNA]</scope>
    <source>
        <strain evidence="4">KCTC 42984</strain>
    </source>
</reference>
<dbReference type="InterPro" id="IPR026893">
    <property type="entry name" value="Tyr/Ser_Pase_IphP-type"/>
</dbReference>
<protein>
    <submittedName>
        <fullName evidence="3">Tyrosine-protein phosphatase</fullName>
        <ecNumber evidence="3">3.1.3.48</ecNumber>
    </submittedName>
</protein>
<dbReference type="PANTHER" id="PTHR31126:SF1">
    <property type="entry name" value="TYROSINE SPECIFIC PROTEIN PHOSPHATASES DOMAIN-CONTAINING PROTEIN"/>
    <property type="match status" value="1"/>
</dbReference>
<dbReference type="Proteomes" id="UP001595604">
    <property type="component" value="Unassembled WGS sequence"/>
</dbReference>
<dbReference type="GO" id="GO:0004725">
    <property type="term" value="F:protein tyrosine phosphatase activity"/>
    <property type="evidence" value="ECO:0007669"/>
    <property type="project" value="UniProtKB-EC"/>
</dbReference>
<dbReference type="EMBL" id="JBHRTQ010000013">
    <property type="protein sequence ID" value="MFC3175311.1"/>
    <property type="molecule type" value="Genomic_DNA"/>
</dbReference>
<comment type="caution">
    <text evidence="3">The sequence shown here is derived from an EMBL/GenBank/DDBJ whole genome shotgun (WGS) entry which is preliminary data.</text>
</comment>
<dbReference type="InterPro" id="IPR029021">
    <property type="entry name" value="Prot-tyrosine_phosphatase-like"/>
</dbReference>
<dbReference type="SUPFAM" id="SSF52799">
    <property type="entry name" value="(Phosphotyrosine protein) phosphatases II"/>
    <property type="match status" value="1"/>
</dbReference>
<organism evidence="3 4">
    <name type="scientific">Novosphingobium bradum</name>
    <dbReference type="NCBI Taxonomy" id="1737444"/>
    <lineage>
        <taxon>Bacteria</taxon>
        <taxon>Pseudomonadati</taxon>
        <taxon>Pseudomonadota</taxon>
        <taxon>Alphaproteobacteria</taxon>
        <taxon>Sphingomonadales</taxon>
        <taxon>Sphingomonadaceae</taxon>
        <taxon>Novosphingobium</taxon>
    </lineage>
</organism>
<name>A0ABV7IXG8_9SPHN</name>
<evidence type="ECO:0000256" key="1">
    <source>
        <dbReference type="ARBA" id="ARBA00009580"/>
    </source>
</evidence>
<evidence type="ECO:0000256" key="2">
    <source>
        <dbReference type="SAM" id="SignalP"/>
    </source>
</evidence>
<dbReference type="Pfam" id="PF13350">
    <property type="entry name" value="Y_phosphatase3"/>
    <property type="match status" value="1"/>
</dbReference>
<keyword evidence="2" id="KW-0732">Signal</keyword>
<evidence type="ECO:0000313" key="4">
    <source>
        <dbReference type="Proteomes" id="UP001595604"/>
    </source>
</evidence>
<feature type="chain" id="PRO_5046516293" evidence="2">
    <location>
        <begin position="24"/>
        <end position="356"/>
    </location>
</feature>
<evidence type="ECO:0000313" key="3">
    <source>
        <dbReference type="EMBL" id="MFC3175311.1"/>
    </source>
</evidence>
<dbReference type="EC" id="3.1.3.48" evidence="3"/>
<dbReference type="RefSeq" id="WP_379510690.1">
    <property type="nucleotide sequence ID" value="NZ_JBHRTQ010000013.1"/>
</dbReference>
<keyword evidence="4" id="KW-1185">Reference proteome</keyword>
<dbReference type="PANTHER" id="PTHR31126">
    <property type="entry name" value="TYROSINE-PROTEIN PHOSPHATASE"/>
    <property type="match status" value="1"/>
</dbReference>
<comment type="similarity">
    <text evidence="1">Belongs to the protein-tyrosine phosphatase family.</text>
</comment>
<dbReference type="Gene3D" id="3.90.190.10">
    <property type="entry name" value="Protein tyrosine phosphatase superfamily"/>
    <property type="match status" value="1"/>
</dbReference>
<sequence>MSRTRLSSVFAIGLLAGFAGLSAAGATPPADPVAQRQDAGTVMVSWQAAGPVDVLVADRADAPVKAARLVAAGDRDGRALVPEAAGTRRYILLRDVRSGDVARVAERLLPLEAGSNFRDIGGYPAAGGRHVKWGLIYRSGATPRLTPADQQQIARLGLANMIDLRSDEERVVAPTRIDGVPYVAVGYSMGQLMGKVTMAGMSDGLYRGLPGLMAPHLRQIFARLLRQEGPLVYNCSAGQDRTGFVSAVILSALGTPYATIVADYHLSTAWRRPEFEMPHLTPEQVAANPAMGIFARMQDDPRARQPQPLKTAQGKPYLDFAFAEMTDRWGGVEGYLRREIGLAPRDIARLRALYTM</sequence>
<gene>
    <name evidence="3" type="ORF">ACFOD9_13710</name>
</gene>
<keyword evidence="3" id="KW-0378">Hydrolase</keyword>